<evidence type="ECO:0008006" key="3">
    <source>
        <dbReference type="Google" id="ProtNLM"/>
    </source>
</evidence>
<protein>
    <recommendedName>
        <fullName evidence="3">HIT domain-containing protein</fullName>
    </recommendedName>
</protein>
<dbReference type="EMBL" id="JBIRYO010000008">
    <property type="protein sequence ID" value="MFI2474582.1"/>
    <property type="molecule type" value="Genomic_DNA"/>
</dbReference>
<accession>A0ABW7X0K4</accession>
<comment type="caution">
    <text evidence="1">The sequence shown here is derived from an EMBL/GenBank/DDBJ whole genome shotgun (WGS) entry which is preliminary data.</text>
</comment>
<organism evidence="1 2">
    <name type="scientific">Nocardia xishanensis</name>
    <dbReference type="NCBI Taxonomy" id="238964"/>
    <lineage>
        <taxon>Bacteria</taxon>
        <taxon>Bacillati</taxon>
        <taxon>Actinomycetota</taxon>
        <taxon>Actinomycetes</taxon>
        <taxon>Mycobacteriales</taxon>
        <taxon>Nocardiaceae</taxon>
        <taxon>Nocardia</taxon>
    </lineage>
</organism>
<gene>
    <name evidence="1" type="ORF">ACH49W_14500</name>
</gene>
<evidence type="ECO:0000313" key="2">
    <source>
        <dbReference type="Proteomes" id="UP001611415"/>
    </source>
</evidence>
<proteinExistence type="predicted"/>
<dbReference type="RefSeq" id="WP_397092764.1">
    <property type="nucleotide sequence ID" value="NZ_JBIRYO010000008.1"/>
</dbReference>
<name>A0ABW7X0K4_9NOCA</name>
<evidence type="ECO:0000313" key="1">
    <source>
        <dbReference type="EMBL" id="MFI2474582.1"/>
    </source>
</evidence>
<reference evidence="1 2" key="1">
    <citation type="submission" date="2024-10" db="EMBL/GenBank/DDBJ databases">
        <title>The Natural Products Discovery Center: Release of the First 8490 Sequenced Strains for Exploring Actinobacteria Biosynthetic Diversity.</title>
        <authorList>
            <person name="Kalkreuter E."/>
            <person name="Kautsar S.A."/>
            <person name="Yang D."/>
            <person name="Bader C.D."/>
            <person name="Teijaro C.N."/>
            <person name="Fluegel L."/>
            <person name="Davis C.M."/>
            <person name="Simpson J.R."/>
            <person name="Lauterbach L."/>
            <person name="Steele A.D."/>
            <person name="Gui C."/>
            <person name="Meng S."/>
            <person name="Li G."/>
            <person name="Viehrig K."/>
            <person name="Ye F."/>
            <person name="Su P."/>
            <person name="Kiefer A.F."/>
            <person name="Nichols A."/>
            <person name="Cepeda A.J."/>
            <person name="Yan W."/>
            <person name="Fan B."/>
            <person name="Jiang Y."/>
            <person name="Adhikari A."/>
            <person name="Zheng C.-J."/>
            <person name="Schuster L."/>
            <person name="Cowan T.M."/>
            <person name="Smanski M.J."/>
            <person name="Chevrette M.G."/>
            <person name="De Carvalho L.P.S."/>
            <person name="Shen B."/>
        </authorList>
    </citation>
    <scope>NUCLEOTIDE SEQUENCE [LARGE SCALE GENOMIC DNA]</scope>
    <source>
        <strain evidence="1 2">NPDC019275</strain>
    </source>
</reference>
<keyword evidence="2" id="KW-1185">Reference proteome</keyword>
<sequence>MRQNRQQGNSHLHWHVAPLPPDVPYREQQFHALMGENGVLPWTLPQAIELADRLRAALSTLD</sequence>
<dbReference type="Proteomes" id="UP001611415">
    <property type="component" value="Unassembled WGS sequence"/>
</dbReference>